<evidence type="ECO:0000256" key="1">
    <source>
        <dbReference type="SAM" id="Phobius"/>
    </source>
</evidence>
<protein>
    <submittedName>
        <fullName evidence="2">Uncharacterized protein</fullName>
    </submittedName>
</protein>
<dbReference type="Proteomes" id="UP000282674">
    <property type="component" value="Unassembled WGS sequence"/>
</dbReference>
<organism evidence="2 3">
    <name type="scientific">Actinomadura harenae</name>
    <dbReference type="NCBI Taxonomy" id="2483351"/>
    <lineage>
        <taxon>Bacteria</taxon>
        <taxon>Bacillati</taxon>
        <taxon>Actinomycetota</taxon>
        <taxon>Actinomycetes</taxon>
        <taxon>Streptosporangiales</taxon>
        <taxon>Thermomonosporaceae</taxon>
        <taxon>Actinomadura</taxon>
    </lineage>
</organism>
<keyword evidence="1" id="KW-0812">Transmembrane</keyword>
<reference evidence="2 3" key="1">
    <citation type="submission" date="2018-10" db="EMBL/GenBank/DDBJ databases">
        <title>Isolation from soil.</title>
        <authorList>
            <person name="Hu J."/>
        </authorList>
    </citation>
    <scope>NUCLEOTIDE SEQUENCE [LARGE SCALE GENOMIC DNA]</scope>
    <source>
        <strain evidence="2 3">NEAU-Ht49</strain>
    </source>
</reference>
<gene>
    <name evidence="2" type="ORF">EBO15_38455</name>
</gene>
<keyword evidence="1" id="KW-0472">Membrane</keyword>
<sequence length="125" mass="13497">MRTSAPPRAYNMTMTVPREDLAAGLAARRELGPDYDAAFADVIAARIEEQLAARTSASAEFRPAPLPRAPRPLRDHSLTLILVSLVASIPLTAISGYAAGSAGVFLVWLALVALNVTYMHRPRRD</sequence>
<dbReference type="EMBL" id="RFFG01000134">
    <property type="protein sequence ID" value="RMI36509.1"/>
    <property type="molecule type" value="Genomic_DNA"/>
</dbReference>
<keyword evidence="1" id="KW-1133">Transmembrane helix</keyword>
<feature type="transmembrane region" description="Helical" evidence="1">
    <location>
        <begin position="78"/>
        <end position="97"/>
    </location>
</feature>
<accession>A0A3M2LG74</accession>
<comment type="caution">
    <text evidence="2">The sequence shown here is derived from an EMBL/GenBank/DDBJ whole genome shotgun (WGS) entry which is preliminary data.</text>
</comment>
<evidence type="ECO:0000313" key="2">
    <source>
        <dbReference type="EMBL" id="RMI36509.1"/>
    </source>
</evidence>
<name>A0A3M2LG74_9ACTN</name>
<evidence type="ECO:0000313" key="3">
    <source>
        <dbReference type="Proteomes" id="UP000282674"/>
    </source>
</evidence>
<feature type="transmembrane region" description="Helical" evidence="1">
    <location>
        <begin position="103"/>
        <end position="120"/>
    </location>
</feature>
<proteinExistence type="predicted"/>
<keyword evidence="3" id="KW-1185">Reference proteome</keyword>
<dbReference type="AlphaFoldDB" id="A0A3M2LG74"/>